<reference evidence="12" key="2">
    <citation type="submission" date="2025-09" db="UniProtKB">
        <authorList>
            <consortium name="Ensembl"/>
        </authorList>
    </citation>
    <scope>IDENTIFICATION</scope>
</reference>
<dbReference type="RefSeq" id="XP_031602105.1">
    <property type="nucleotide sequence ID" value="XM_031746245.2"/>
</dbReference>
<evidence type="ECO:0000256" key="4">
    <source>
        <dbReference type="ARBA" id="ARBA00012369"/>
    </source>
</evidence>
<evidence type="ECO:0000256" key="1">
    <source>
        <dbReference type="ARBA" id="ARBA00004760"/>
    </source>
</evidence>
<comment type="pathway">
    <text evidence="2">Sphingolipid metabolism.</text>
</comment>
<evidence type="ECO:0000256" key="8">
    <source>
        <dbReference type="ARBA" id="ARBA00049371"/>
    </source>
</evidence>
<dbReference type="CDD" id="cd09078">
    <property type="entry name" value="nSMase"/>
    <property type="match status" value="1"/>
</dbReference>
<evidence type="ECO:0000256" key="6">
    <source>
        <dbReference type="ARBA" id="ARBA00022919"/>
    </source>
</evidence>
<protein>
    <recommendedName>
        <fullName evidence="4">sphingomyelin phosphodiesterase</fullName>
        <ecNumber evidence="4">3.1.4.12</ecNumber>
    </recommendedName>
</protein>
<evidence type="ECO:0000256" key="7">
    <source>
        <dbReference type="ARBA" id="ARBA00047268"/>
    </source>
</evidence>
<dbReference type="GO" id="GO:0006684">
    <property type="term" value="P:sphingomyelin metabolic process"/>
    <property type="evidence" value="ECO:0007669"/>
    <property type="project" value="TreeGrafter"/>
</dbReference>
<feature type="region of interest" description="Disordered" evidence="9">
    <location>
        <begin position="219"/>
        <end position="260"/>
    </location>
</feature>
<evidence type="ECO:0000256" key="5">
    <source>
        <dbReference type="ARBA" id="ARBA00022801"/>
    </source>
</evidence>
<dbReference type="CTD" id="392275"/>
<comment type="catalytic activity">
    <reaction evidence="8">
        <text>N-(hexadecanoyl)-sphing-4-enine-1-phosphocholine + H2O = N-hexadecanoylsphing-4-enine + phosphocholine + H(+)</text>
        <dbReference type="Rhea" id="RHEA:45644"/>
        <dbReference type="ChEBI" id="CHEBI:15377"/>
        <dbReference type="ChEBI" id="CHEBI:15378"/>
        <dbReference type="ChEBI" id="CHEBI:72959"/>
        <dbReference type="ChEBI" id="CHEBI:78646"/>
        <dbReference type="ChEBI" id="CHEBI:295975"/>
    </reaction>
    <physiologicalReaction direction="left-to-right" evidence="8">
        <dbReference type="Rhea" id="RHEA:45645"/>
    </physiologicalReaction>
</comment>
<dbReference type="InterPro" id="IPR036691">
    <property type="entry name" value="Endo/exonu/phosph_ase_sf"/>
</dbReference>
<organism evidence="12 13">
    <name type="scientific">Oreochromis aureus</name>
    <name type="common">Israeli tilapia</name>
    <name type="synonym">Chromis aureus</name>
    <dbReference type="NCBI Taxonomy" id="47969"/>
    <lineage>
        <taxon>Eukaryota</taxon>
        <taxon>Metazoa</taxon>
        <taxon>Chordata</taxon>
        <taxon>Craniata</taxon>
        <taxon>Vertebrata</taxon>
        <taxon>Euteleostomi</taxon>
        <taxon>Actinopterygii</taxon>
        <taxon>Neopterygii</taxon>
        <taxon>Teleostei</taxon>
        <taxon>Neoteleostei</taxon>
        <taxon>Acanthomorphata</taxon>
        <taxon>Ovalentaria</taxon>
        <taxon>Cichlomorphae</taxon>
        <taxon>Cichliformes</taxon>
        <taxon>Cichlidae</taxon>
        <taxon>African cichlids</taxon>
        <taxon>Pseudocrenilabrinae</taxon>
        <taxon>Oreochromini</taxon>
        <taxon>Oreochromis</taxon>
    </lineage>
</organism>
<feature type="transmembrane region" description="Helical" evidence="10">
    <location>
        <begin position="12"/>
        <end position="31"/>
    </location>
</feature>
<feature type="domain" description="Endonuclease/exonuclease/phosphatase" evidence="11">
    <location>
        <begin position="276"/>
        <end position="533"/>
    </location>
</feature>
<keyword evidence="6" id="KW-0746">Sphingolipid metabolism</keyword>
<dbReference type="OMA" id="LGCWAPA"/>
<comment type="similarity">
    <text evidence="3">Belongs to the neutral sphingomyelinase family.</text>
</comment>
<comment type="catalytic activity">
    <reaction evidence="7">
        <text>a sphingomyelin + H2O = phosphocholine + an N-acylsphing-4-enine + H(+)</text>
        <dbReference type="Rhea" id="RHEA:19253"/>
        <dbReference type="ChEBI" id="CHEBI:15377"/>
        <dbReference type="ChEBI" id="CHEBI:15378"/>
        <dbReference type="ChEBI" id="CHEBI:17636"/>
        <dbReference type="ChEBI" id="CHEBI:52639"/>
        <dbReference type="ChEBI" id="CHEBI:295975"/>
        <dbReference type="EC" id="3.1.4.12"/>
    </reaction>
    <physiologicalReaction direction="left-to-right" evidence="7">
        <dbReference type="Rhea" id="RHEA:19254"/>
    </physiologicalReaction>
</comment>
<evidence type="ECO:0000256" key="10">
    <source>
        <dbReference type="SAM" id="Phobius"/>
    </source>
</evidence>
<keyword evidence="10" id="KW-1133">Transmembrane helix</keyword>
<dbReference type="EC" id="3.1.4.12" evidence="4"/>
<keyword evidence="10" id="KW-0472">Membrane</keyword>
<dbReference type="AlphaFoldDB" id="A0A668TY19"/>
<keyword evidence="5" id="KW-0378">Hydrolase</keyword>
<dbReference type="SUPFAM" id="SSF56219">
    <property type="entry name" value="DNase I-like"/>
    <property type="match status" value="1"/>
</dbReference>
<dbReference type="InterPro" id="IPR017766">
    <property type="entry name" value="Sphingomyelinase/PLipase_C"/>
</dbReference>
<evidence type="ECO:0000313" key="13">
    <source>
        <dbReference type="Proteomes" id="UP000472276"/>
    </source>
</evidence>
<feature type="transmembrane region" description="Helical" evidence="10">
    <location>
        <begin position="60"/>
        <end position="86"/>
    </location>
</feature>
<keyword evidence="13" id="KW-1185">Reference proteome</keyword>
<dbReference type="Proteomes" id="UP000472276">
    <property type="component" value="Unassembled WGS sequence"/>
</dbReference>
<dbReference type="GO" id="GO:0004767">
    <property type="term" value="F:sphingomyelin phosphodiesterase activity"/>
    <property type="evidence" value="ECO:0007669"/>
    <property type="project" value="UniProtKB-EC"/>
</dbReference>
<dbReference type="UniPathway" id="UPA00222"/>
<evidence type="ECO:0000259" key="11">
    <source>
        <dbReference type="Pfam" id="PF03372"/>
    </source>
</evidence>
<evidence type="ECO:0000256" key="2">
    <source>
        <dbReference type="ARBA" id="ARBA00004991"/>
    </source>
</evidence>
<gene>
    <name evidence="12" type="primary">smpd5</name>
</gene>
<feature type="compositionally biased region" description="Low complexity" evidence="9">
    <location>
        <begin position="235"/>
        <end position="250"/>
    </location>
</feature>
<dbReference type="Pfam" id="PF03372">
    <property type="entry name" value="Exo_endo_phos"/>
    <property type="match status" value="1"/>
</dbReference>
<dbReference type="PANTHER" id="PTHR16320:SF9">
    <property type="entry name" value="SPHINGOMYELIN PHOSPHODIESTERASE 5"/>
    <property type="match status" value="1"/>
</dbReference>
<dbReference type="GO" id="GO:0005737">
    <property type="term" value="C:cytoplasm"/>
    <property type="evidence" value="ECO:0007669"/>
    <property type="project" value="TreeGrafter"/>
</dbReference>
<evidence type="ECO:0000256" key="9">
    <source>
        <dbReference type="SAM" id="MobiDB-lite"/>
    </source>
</evidence>
<evidence type="ECO:0000313" key="12">
    <source>
        <dbReference type="Ensembl" id="ENSOABP00000031478.1"/>
    </source>
</evidence>
<dbReference type="PANTHER" id="PTHR16320">
    <property type="entry name" value="SPHINGOMYELINASE FAMILY MEMBER"/>
    <property type="match status" value="1"/>
</dbReference>
<dbReference type="Ensembl" id="ENSOABT00000032358.2">
    <property type="protein sequence ID" value="ENSOABP00000031478.1"/>
    <property type="gene ID" value="ENSOABG00000014585.2"/>
</dbReference>
<dbReference type="GeneID" id="116325384"/>
<dbReference type="GO" id="GO:0016020">
    <property type="term" value="C:membrane"/>
    <property type="evidence" value="ECO:0007669"/>
    <property type="project" value="GOC"/>
</dbReference>
<accession>A0A668TY19</accession>
<feature type="compositionally biased region" description="Polar residues" evidence="9">
    <location>
        <begin position="188"/>
        <end position="198"/>
    </location>
</feature>
<feature type="region of interest" description="Disordered" evidence="9">
    <location>
        <begin position="188"/>
        <end position="207"/>
    </location>
</feature>
<keyword evidence="6" id="KW-0443">Lipid metabolism</keyword>
<name>A0A668TY19_OREAU</name>
<dbReference type="KEGG" id="oau:116325384"/>
<reference evidence="12" key="1">
    <citation type="submission" date="2025-08" db="UniProtKB">
        <authorList>
            <consortium name="Ensembl"/>
        </authorList>
    </citation>
    <scope>IDENTIFICATION</scope>
</reference>
<dbReference type="InterPro" id="IPR005135">
    <property type="entry name" value="Endo/exonuclease/phosphatase"/>
</dbReference>
<sequence length="576" mass="64492">MALQASAFPNGFVAGIHAVGWAFIVPCFWFLDRLIAVCKSTTLEQSQRLEQECYLRPLEVFFGSITFFILFLATAPFAFLGFLLWAPLQACRRPFSYHREMPFLPEKATNKGFELTGKASFVFASANLCLLPDSLARFNNLANTQHRATAIGQCIVGGISRPNIRILVDSPSSCGTLSPSSSILPTVNSPTYGATVSQHPDPAEMHDLNLNSNIDCVTSDDTEEPLNESTFPLLNSNCNSNQQDQSSQQNPQAFSSQGLRQQNDVPWEISPLFPANVDILCLEEVFDKRAARKLTNILKLEFGHILYDIGVYACQPPCRCSSFKFFNSGLFLASRFPVLEAQYHCFPNSRGEDALAAKGLLSVKVLIGQNQKQKRVVGYFNCTHLHAPEGEGEIRCIQLNMVTKWIAEFQAAHKLPDEDVVFDVLCGDFNFDNCSPDDCQEQNHSVFEEYKDPCRAGPGKEKPWVTGTLLEQPTLYEEDVNTPENLQRTLESEDLRKRYIARPVPKADSPLVYPETDQPWIGRRIDYILYRESSISKQCRTEIEEVTFVTQLAGLTDHIPVGLKLNVVMDSDSADE</sequence>
<proteinExistence type="inferred from homology"/>
<dbReference type="InterPro" id="IPR038772">
    <property type="entry name" value="Sph/SMPD2-like"/>
</dbReference>
<evidence type="ECO:0000256" key="3">
    <source>
        <dbReference type="ARBA" id="ARBA00006335"/>
    </source>
</evidence>
<feature type="compositionally biased region" description="Polar residues" evidence="9">
    <location>
        <begin position="251"/>
        <end position="260"/>
    </location>
</feature>
<dbReference type="GO" id="GO:0005576">
    <property type="term" value="C:extracellular region"/>
    <property type="evidence" value="ECO:0007669"/>
    <property type="project" value="InterPro"/>
</dbReference>
<dbReference type="FunFam" id="3.60.10.10:FF:000114">
    <property type="entry name" value="Sphingomyelin phosphodiesterase 5"/>
    <property type="match status" value="1"/>
</dbReference>
<dbReference type="Gene3D" id="3.60.10.10">
    <property type="entry name" value="Endonuclease/exonuclease/phosphatase"/>
    <property type="match status" value="1"/>
</dbReference>
<keyword evidence="10" id="KW-0812">Transmembrane</keyword>
<comment type="pathway">
    <text evidence="1">Lipid metabolism; sphingolipid metabolism.</text>
</comment>